<dbReference type="AlphaFoldDB" id="A0A7R9IIT1"/>
<reference evidence="1" key="1">
    <citation type="submission" date="2020-11" db="EMBL/GenBank/DDBJ databases">
        <authorList>
            <person name="Tran Van P."/>
        </authorList>
    </citation>
    <scope>NUCLEOTIDE SEQUENCE</scope>
</reference>
<gene>
    <name evidence="1" type="ORF">TTEB3V08_LOCUS7155</name>
</gene>
<dbReference type="EMBL" id="OE002717">
    <property type="protein sequence ID" value="CAD7459190.1"/>
    <property type="molecule type" value="Genomic_DNA"/>
</dbReference>
<protein>
    <submittedName>
        <fullName evidence="1">Uncharacterized protein</fullName>
    </submittedName>
</protein>
<accession>A0A7R9IIT1</accession>
<evidence type="ECO:0000313" key="1">
    <source>
        <dbReference type="EMBL" id="CAD7459190.1"/>
    </source>
</evidence>
<sequence length="68" mass="7709">MRKAQEDAEVLRSLVIPLEEEIQRGEDCSEANPHNVATRSQLQQKGSFETFLRTASWCVTECRISLAT</sequence>
<organism evidence="1">
    <name type="scientific">Timema tahoe</name>
    <dbReference type="NCBI Taxonomy" id="61484"/>
    <lineage>
        <taxon>Eukaryota</taxon>
        <taxon>Metazoa</taxon>
        <taxon>Ecdysozoa</taxon>
        <taxon>Arthropoda</taxon>
        <taxon>Hexapoda</taxon>
        <taxon>Insecta</taxon>
        <taxon>Pterygota</taxon>
        <taxon>Neoptera</taxon>
        <taxon>Polyneoptera</taxon>
        <taxon>Phasmatodea</taxon>
        <taxon>Timematodea</taxon>
        <taxon>Timematoidea</taxon>
        <taxon>Timematidae</taxon>
        <taxon>Timema</taxon>
    </lineage>
</organism>
<name>A0A7R9IIT1_9NEOP</name>
<proteinExistence type="predicted"/>